<feature type="transmembrane region" description="Helical" evidence="1">
    <location>
        <begin position="50"/>
        <end position="68"/>
    </location>
</feature>
<feature type="transmembrane region" description="Helical" evidence="1">
    <location>
        <begin position="21"/>
        <end position="44"/>
    </location>
</feature>
<protein>
    <submittedName>
        <fullName evidence="2">Uncharacterized protein</fullName>
    </submittedName>
</protein>
<sequence length="118" mass="14028">MENRYIKVNLNLERVNVMIFWRGWGIIGIIFPVLIVAILASLGFNDENFQWYYFIGLTLSAILIWFIGKRLNRDKDEIFMNERTGERFKIGNRHTLFFIPLQYYAIVYPVLGIIPFFA</sequence>
<keyword evidence="1" id="KW-0472">Membrane</keyword>
<keyword evidence="3" id="KW-1185">Reference proteome</keyword>
<name>A0ABY8X6W1_9BACL</name>
<dbReference type="Proteomes" id="UP001236415">
    <property type="component" value="Chromosome"/>
</dbReference>
<evidence type="ECO:0000256" key="1">
    <source>
        <dbReference type="SAM" id="Phobius"/>
    </source>
</evidence>
<keyword evidence="1" id="KW-1133">Transmembrane helix</keyword>
<dbReference type="RefSeq" id="WP_285748684.1">
    <property type="nucleotide sequence ID" value="NZ_CP127162.1"/>
</dbReference>
<gene>
    <name evidence="2" type="ORF">QPK24_11085</name>
</gene>
<reference evidence="2 3" key="1">
    <citation type="submission" date="2023-06" db="EMBL/GenBank/DDBJ databases">
        <title>Paenibacillus polygonum sp. nov., an endophytic bacterium, isolated from Polygonum lapathifolium L. in Nanji Wetland National Nature Reserve, South of Poyang Lake, Jiangxi Province, China.</title>
        <authorList>
            <person name="Yu Z."/>
        </authorList>
    </citation>
    <scope>NUCLEOTIDE SEQUENCE [LARGE SCALE GENOMIC DNA]</scope>
    <source>
        <strain evidence="2 3">C31</strain>
    </source>
</reference>
<evidence type="ECO:0000313" key="2">
    <source>
        <dbReference type="EMBL" id="WIV21170.1"/>
    </source>
</evidence>
<keyword evidence="1" id="KW-0812">Transmembrane</keyword>
<feature type="transmembrane region" description="Helical" evidence="1">
    <location>
        <begin position="96"/>
        <end position="117"/>
    </location>
</feature>
<proteinExistence type="predicted"/>
<accession>A0ABY8X6W1</accession>
<dbReference type="EMBL" id="CP127162">
    <property type="protein sequence ID" value="WIV21170.1"/>
    <property type="molecule type" value="Genomic_DNA"/>
</dbReference>
<evidence type="ECO:0000313" key="3">
    <source>
        <dbReference type="Proteomes" id="UP001236415"/>
    </source>
</evidence>
<organism evidence="2 3">
    <name type="scientific">Paenibacillus polygoni</name>
    <dbReference type="NCBI Taxonomy" id="3050112"/>
    <lineage>
        <taxon>Bacteria</taxon>
        <taxon>Bacillati</taxon>
        <taxon>Bacillota</taxon>
        <taxon>Bacilli</taxon>
        <taxon>Bacillales</taxon>
        <taxon>Paenibacillaceae</taxon>
        <taxon>Paenibacillus</taxon>
    </lineage>
</organism>